<evidence type="ECO:0000256" key="4">
    <source>
        <dbReference type="PROSITE-ProRule" id="PRU00284"/>
    </source>
</evidence>
<proteinExistence type="inferred from homology"/>
<evidence type="ECO:0000256" key="6">
    <source>
        <dbReference type="SAM" id="Phobius"/>
    </source>
</evidence>
<evidence type="ECO:0000256" key="2">
    <source>
        <dbReference type="ARBA" id="ARBA00023224"/>
    </source>
</evidence>
<feature type="domain" description="Methyl-accepting transducer" evidence="7">
    <location>
        <begin position="273"/>
        <end position="509"/>
    </location>
</feature>
<dbReference type="PANTHER" id="PTHR32089">
    <property type="entry name" value="METHYL-ACCEPTING CHEMOTAXIS PROTEIN MCPB"/>
    <property type="match status" value="1"/>
</dbReference>
<dbReference type="CDD" id="cd06225">
    <property type="entry name" value="HAMP"/>
    <property type="match status" value="1"/>
</dbReference>
<accession>A0AAW4KXK1</accession>
<evidence type="ECO:0000313" key="9">
    <source>
        <dbReference type="EMBL" id="MBT0663454.1"/>
    </source>
</evidence>
<evidence type="ECO:0000259" key="7">
    <source>
        <dbReference type="PROSITE" id="PS50111"/>
    </source>
</evidence>
<dbReference type="SMART" id="SM00283">
    <property type="entry name" value="MA"/>
    <property type="match status" value="1"/>
</dbReference>
<dbReference type="InterPro" id="IPR003660">
    <property type="entry name" value="HAMP_dom"/>
</dbReference>
<organism evidence="9 10">
    <name type="scientific">Geoanaerobacter pelophilus</name>
    <dbReference type="NCBI Taxonomy" id="60036"/>
    <lineage>
        <taxon>Bacteria</taxon>
        <taxon>Pseudomonadati</taxon>
        <taxon>Thermodesulfobacteriota</taxon>
        <taxon>Desulfuromonadia</taxon>
        <taxon>Geobacterales</taxon>
        <taxon>Geobacteraceae</taxon>
        <taxon>Geoanaerobacter</taxon>
    </lineage>
</organism>
<dbReference type="InterPro" id="IPR004089">
    <property type="entry name" value="MCPsignal_dom"/>
</dbReference>
<dbReference type="RefSeq" id="WP_214170191.1">
    <property type="nucleotide sequence ID" value="NZ_JAHCVJ010000001.1"/>
</dbReference>
<evidence type="ECO:0000256" key="3">
    <source>
        <dbReference type="ARBA" id="ARBA00029447"/>
    </source>
</evidence>
<evidence type="ECO:0000259" key="8">
    <source>
        <dbReference type="PROSITE" id="PS50885"/>
    </source>
</evidence>
<comment type="caution">
    <text evidence="9">The sequence shown here is derived from an EMBL/GenBank/DDBJ whole genome shotgun (WGS) entry which is preliminary data.</text>
</comment>
<keyword evidence="6" id="KW-0812">Transmembrane</keyword>
<feature type="domain" description="HAMP" evidence="8">
    <location>
        <begin position="214"/>
        <end position="268"/>
    </location>
</feature>
<dbReference type="PANTHER" id="PTHR32089:SF112">
    <property type="entry name" value="LYSOZYME-LIKE PROTEIN-RELATED"/>
    <property type="match status" value="1"/>
</dbReference>
<dbReference type="GO" id="GO:0004888">
    <property type="term" value="F:transmembrane signaling receptor activity"/>
    <property type="evidence" value="ECO:0007669"/>
    <property type="project" value="InterPro"/>
</dbReference>
<dbReference type="Proteomes" id="UP000811899">
    <property type="component" value="Unassembled WGS sequence"/>
</dbReference>
<dbReference type="PRINTS" id="PR00260">
    <property type="entry name" value="CHEMTRNSDUCR"/>
</dbReference>
<keyword evidence="2 4" id="KW-0807">Transducer</keyword>
<keyword evidence="6" id="KW-0472">Membrane</keyword>
<keyword evidence="5" id="KW-0175">Coiled coil</keyword>
<dbReference type="GO" id="GO:0007165">
    <property type="term" value="P:signal transduction"/>
    <property type="evidence" value="ECO:0007669"/>
    <property type="project" value="UniProtKB-KW"/>
</dbReference>
<keyword evidence="6" id="KW-1133">Transmembrane helix</keyword>
<evidence type="ECO:0000256" key="5">
    <source>
        <dbReference type="SAM" id="Coils"/>
    </source>
</evidence>
<protein>
    <submittedName>
        <fullName evidence="9">Methyl-accepting chemotaxis protein</fullName>
    </submittedName>
</protein>
<dbReference type="InterPro" id="IPR004090">
    <property type="entry name" value="Chemotax_Me-accpt_rcpt"/>
</dbReference>
<evidence type="ECO:0000256" key="1">
    <source>
        <dbReference type="ARBA" id="ARBA00004370"/>
    </source>
</evidence>
<sequence>MLSNMKISTRLILSFSLILFILVVVSGTGYFGQQKSKFYIYEIAEKDAKLVEYAQRTRANINMLRRYEKDLFMNIGSADKVEDYKKKWNESLEHFNDRIASMEKLADTTKQKETLATIKTNIKGYADGFGKVYEQVKSGAITTPQDGNKAIGQYKEQTHGAEAAITNLAKEQDAELEKQVKEAESTSSKIQTTMLGLAIVAIILALAMMLVVIRSIKKPLTAVHDMVIDIAQGEGDLTKRLDYRSRDELGDICTGFNTFMDKLHAIITSIASNTTQVAAAASQLMTASEQIATGAEEVAAQASTVATAGEEMSATSGDIAQNCQMAAEGSNQASRAASEGSQVVNNTVQVMGRIASRVQETAKTVESLGARSDQIGAIVATIQDIADQTNLLALNAAIEAARAGEQGRGFAVVADEVRALAERTTKATREISEMIKAIQNETKGAVAAMDAGVREVEQGTSEAAKCGTALQEILEQINAVTMQVNQVATAAEEQTATTGEISNNIHQITEVVQETSKGAHESATSANQLARTAEELQRIVRQFKL</sequence>
<dbReference type="SUPFAM" id="SSF58104">
    <property type="entry name" value="Methyl-accepting chemotaxis protein (MCP) signaling domain"/>
    <property type="match status" value="1"/>
</dbReference>
<comment type="similarity">
    <text evidence="3">Belongs to the methyl-accepting chemotaxis (MCP) protein family.</text>
</comment>
<dbReference type="Gene3D" id="1.10.287.950">
    <property type="entry name" value="Methyl-accepting chemotaxis protein"/>
    <property type="match status" value="1"/>
</dbReference>
<feature type="coiled-coil region" evidence="5">
    <location>
        <begin position="85"/>
        <end position="112"/>
    </location>
</feature>
<dbReference type="SMART" id="SM00304">
    <property type="entry name" value="HAMP"/>
    <property type="match status" value="1"/>
</dbReference>
<dbReference type="Pfam" id="PF12729">
    <property type="entry name" value="4HB_MCP_1"/>
    <property type="match status" value="1"/>
</dbReference>
<dbReference type="PROSITE" id="PS50885">
    <property type="entry name" value="HAMP"/>
    <property type="match status" value="1"/>
</dbReference>
<dbReference type="GO" id="GO:0016020">
    <property type="term" value="C:membrane"/>
    <property type="evidence" value="ECO:0007669"/>
    <property type="project" value="UniProtKB-SubCell"/>
</dbReference>
<dbReference type="Pfam" id="PF00672">
    <property type="entry name" value="HAMP"/>
    <property type="match status" value="1"/>
</dbReference>
<gene>
    <name evidence="9" type="ORF">KI809_03985</name>
</gene>
<dbReference type="InterPro" id="IPR024478">
    <property type="entry name" value="HlyB_4HB_MCP"/>
</dbReference>
<name>A0AAW4KXK1_9BACT</name>
<dbReference type="Pfam" id="PF00015">
    <property type="entry name" value="MCPsignal"/>
    <property type="match status" value="1"/>
</dbReference>
<evidence type="ECO:0000313" key="10">
    <source>
        <dbReference type="Proteomes" id="UP000811899"/>
    </source>
</evidence>
<dbReference type="CDD" id="cd11386">
    <property type="entry name" value="MCP_signal"/>
    <property type="match status" value="1"/>
</dbReference>
<dbReference type="PROSITE" id="PS50111">
    <property type="entry name" value="CHEMOTAXIS_TRANSDUC_2"/>
    <property type="match status" value="1"/>
</dbReference>
<dbReference type="AlphaFoldDB" id="A0AAW4KXK1"/>
<feature type="transmembrane region" description="Helical" evidence="6">
    <location>
        <begin position="194"/>
        <end position="213"/>
    </location>
</feature>
<dbReference type="EMBL" id="JAHCVJ010000001">
    <property type="protein sequence ID" value="MBT0663454.1"/>
    <property type="molecule type" value="Genomic_DNA"/>
</dbReference>
<reference evidence="9 10" key="1">
    <citation type="submission" date="2021-05" db="EMBL/GenBank/DDBJ databases">
        <title>The draft genome of Geobacter pelophilus DSM 12255.</title>
        <authorList>
            <person name="Xu Z."/>
            <person name="Masuda Y."/>
            <person name="Itoh H."/>
            <person name="Senoo K."/>
        </authorList>
    </citation>
    <scope>NUCLEOTIDE SEQUENCE [LARGE SCALE GENOMIC DNA]</scope>
    <source>
        <strain evidence="9 10">DSM 12255</strain>
    </source>
</reference>
<dbReference type="GO" id="GO:0006935">
    <property type="term" value="P:chemotaxis"/>
    <property type="evidence" value="ECO:0007669"/>
    <property type="project" value="InterPro"/>
</dbReference>
<dbReference type="FunFam" id="1.10.287.950:FF:000001">
    <property type="entry name" value="Methyl-accepting chemotaxis sensory transducer"/>
    <property type="match status" value="1"/>
</dbReference>
<keyword evidence="10" id="KW-1185">Reference proteome</keyword>
<comment type="subcellular location">
    <subcellularLocation>
        <location evidence="1">Membrane</location>
    </subcellularLocation>
</comment>